<dbReference type="Pfam" id="PF08079">
    <property type="entry name" value="Ribosomal_L30_N"/>
    <property type="match status" value="1"/>
</dbReference>
<organism evidence="15">
    <name type="scientific">Hymenolepis diminuta</name>
    <name type="common">Rat tapeworm</name>
    <dbReference type="NCBI Taxonomy" id="6216"/>
    <lineage>
        <taxon>Eukaryota</taxon>
        <taxon>Metazoa</taxon>
        <taxon>Spiralia</taxon>
        <taxon>Lophotrochozoa</taxon>
        <taxon>Platyhelminthes</taxon>
        <taxon>Cestoda</taxon>
        <taxon>Eucestoda</taxon>
        <taxon>Cyclophyllidea</taxon>
        <taxon>Hymenolepididae</taxon>
        <taxon>Hymenolepis</taxon>
    </lineage>
</organism>
<reference evidence="15" key="1">
    <citation type="submission" date="2017-02" db="UniProtKB">
        <authorList>
            <consortium name="WormBaseParasite"/>
        </authorList>
    </citation>
    <scope>IDENTIFICATION</scope>
</reference>
<feature type="domain" description="Large ribosomal subunit protein uL30 N-terminal eukaryotes" evidence="12">
    <location>
        <begin position="556"/>
        <end position="626"/>
    </location>
</feature>
<evidence type="ECO:0000256" key="4">
    <source>
        <dbReference type="ARBA" id="ARBA00022490"/>
    </source>
</evidence>
<dbReference type="GO" id="GO:0015630">
    <property type="term" value="C:microtubule cytoskeleton"/>
    <property type="evidence" value="ECO:0007669"/>
    <property type="project" value="TreeGrafter"/>
</dbReference>
<dbReference type="SUPFAM" id="SSF55129">
    <property type="entry name" value="Ribosomal protein L30p/L7e"/>
    <property type="match status" value="1"/>
</dbReference>
<sequence>MEHICHSGNSIYMPASRRHQTSSDLPKVAVVSPLNSIPLDACPMPCLQSEISSRPANYYSSAKVCSSLPLSTSQVESKSADTQLSEMCGIRVPSVFSAARNALYTRYTPRNWFDSYNRLLQANDLAQKNSECFVYDSKRLEEELADLGKANQENSTRKLGDRICDIAFWQSELDVEIGKMKQEIDDLNRARRIVEKFLAETENYLHITQECLYAREKRQGTDLVHDDVEVKLLKEVDTVRTVQNGLQTLINDARVQEGLNRAALHELEYDKANKFMALQIDESAHSMHNGSAFVSLYDGVECIDQTQSVPETWNKHVSDIIKRSQSERTASRKLRERIVAELAHAGKTLSDMWEAVNAALSQRIRELTDARNQIQASLGKTLQSIADTEKEIEDLKVAIKEKEEYLKTASSRLNERLKRPGMENCRDPAMNQLICEVKLIKESIEELKNQLLRSETVLQELLYLRTAKEGELVCKQNSLFIDREKCLALRTQWPGGPMSGAANAILCPNHPISSFGLCSYNEAKEPEVTKVEKAEKVAKKPTETRKAGDAKKPRKPEVLKRKAVIRARKIKTEEKKKVIRRLNYLRLKRICIRRAQKHLVEYKRTAKREISLARNAKKTGNFYVPEEPRLAFVVRIRGINGIAPKPRKTLQLMRLLQINNGVFVKLNKATLNMLRLIDPYISWGYPSFKTVRRLIYKRGFCKVRGQRLPLTNERIRHKLGRYGILCVEDLVHEIYTVGPNFKAASSFLWRFKLNNPTGGFRKKGRHFVEGGDFGNRENYINKMLKTMV</sequence>
<evidence type="ECO:0000256" key="6">
    <source>
        <dbReference type="ARBA" id="ARBA00023274"/>
    </source>
</evidence>
<comment type="subcellular location">
    <subcellularLocation>
        <location evidence="1">Cytoplasm</location>
    </subcellularLocation>
</comment>
<name>A0A0R3SBU2_HYMDI</name>
<dbReference type="InterPro" id="IPR000435">
    <property type="entry name" value="Tektins"/>
</dbReference>
<evidence type="ECO:0000256" key="2">
    <source>
        <dbReference type="ARBA" id="ARBA00007209"/>
    </source>
</evidence>
<evidence type="ECO:0000256" key="9">
    <source>
        <dbReference type="SAM" id="Coils"/>
    </source>
</evidence>
<keyword evidence="6" id="KW-0687">Ribonucleoprotein</keyword>
<evidence type="ECO:0000256" key="8">
    <source>
        <dbReference type="ARBA" id="ARBA00041271"/>
    </source>
</evidence>
<evidence type="ECO:0000256" key="10">
    <source>
        <dbReference type="SAM" id="MobiDB-lite"/>
    </source>
</evidence>
<evidence type="ECO:0000313" key="15">
    <source>
        <dbReference type="WBParaSite" id="HDID_0000198101-mRNA-1"/>
    </source>
</evidence>
<dbReference type="InterPro" id="IPR048256">
    <property type="entry name" value="Tektin-like"/>
</dbReference>
<dbReference type="GO" id="GO:0005634">
    <property type="term" value="C:nucleus"/>
    <property type="evidence" value="ECO:0007669"/>
    <property type="project" value="TreeGrafter"/>
</dbReference>
<dbReference type="Pfam" id="PF00327">
    <property type="entry name" value="Ribosomal_L30"/>
    <property type="match status" value="1"/>
</dbReference>
<keyword evidence="5" id="KW-0689">Ribosomal protein</keyword>
<evidence type="ECO:0000256" key="5">
    <source>
        <dbReference type="ARBA" id="ARBA00022980"/>
    </source>
</evidence>
<proteinExistence type="inferred from homology"/>
<feature type="coiled-coil region" evidence="9">
    <location>
        <begin position="357"/>
        <end position="457"/>
    </location>
</feature>
<dbReference type="Gene3D" id="3.30.1390.20">
    <property type="entry name" value="Ribosomal protein L30, ferredoxin-like fold domain"/>
    <property type="match status" value="1"/>
</dbReference>
<dbReference type="InterPro" id="IPR036919">
    <property type="entry name" value="Ribo_uL30_ferredoxin-like_sf"/>
</dbReference>
<dbReference type="GO" id="GO:0060271">
    <property type="term" value="P:cilium assembly"/>
    <property type="evidence" value="ECO:0007669"/>
    <property type="project" value="TreeGrafter"/>
</dbReference>
<evidence type="ECO:0000256" key="7">
    <source>
        <dbReference type="ARBA" id="ARBA00040575"/>
    </source>
</evidence>
<dbReference type="FunFam" id="3.30.1390.20:FF:000003">
    <property type="entry name" value="60S ribosomal protein L7"/>
    <property type="match status" value="1"/>
</dbReference>
<keyword evidence="9" id="KW-0175">Coiled coil</keyword>
<feature type="region of interest" description="Disordered" evidence="10">
    <location>
        <begin position="531"/>
        <end position="556"/>
    </location>
</feature>
<dbReference type="CDD" id="cd01657">
    <property type="entry name" value="Ribosomal_L7_archeal_euk"/>
    <property type="match status" value="1"/>
</dbReference>
<comment type="similarity">
    <text evidence="2">Belongs to the tektin family.</text>
</comment>
<dbReference type="FunFam" id="3.30.1390.20:FF:000002">
    <property type="entry name" value="60S ribosomal protein L7"/>
    <property type="match status" value="1"/>
</dbReference>
<dbReference type="AlphaFoldDB" id="A0A0R3SBU2"/>
<dbReference type="GO" id="GO:1990904">
    <property type="term" value="C:ribonucleoprotein complex"/>
    <property type="evidence" value="ECO:0007669"/>
    <property type="project" value="UniProtKB-KW"/>
</dbReference>
<feature type="domain" description="Large ribosomal subunit protein uL30-like ferredoxin-like fold" evidence="11">
    <location>
        <begin position="631"/>
        <end position="681"/>
    </location>
</feature>
<dbReference type="OrthoDB" id="9886517at2759"/>
<dbReference type="PANTHER" id="PTHR19960">
    <property type="entry name" value="TEKTIN"/>
    <property type="match status" value="1"/>
</dbReference>
<dbReference type="InterPro" id="IPR012988">
    <property type="entry name" value="Ribosomal_uL30_N_euk"/>
</dbReference>
<evidence type="ECO:0000313" key="14">
    <source>
        <dbReference type="Proteomes" id="UP000274504"/>
    </source>
</evidence>
<dbReference type="InterPro" id="IPR035808">
    <property type="entry name" value="Ribosomal_uL30_euk_arc"/>
</dbReference>
<accession>A0A0R3SBU2</accession>
<dbReference type="GO" id="GO:0060294">
    <property type="term" value="P:cilium movement involved in cell motility"/>
    <property type="evidence" value="ECO:0007669"/>
    <property type="project" value="InterPro"/>
</dbReference>
<dbReference type="GO" id="GO:0005840">
    <property type="term" value="C:ribosome"/>
    <property type="evidence" value="ECO:0007669"/>
    <property type="project" value="UniProtKB-KW"/>
</dbReference>
<evidence type="ECO:0000259" key="11">
    <source>
        <dbReference type="Pfam" id="PF00327"/>
    </source>
</evidence>
<dbReference type="PANTHER" id="PTHR19960:SF11">
    <property type="entry name" value="TEKTIN"/>
    <property type="match status" value="1"/>
</dbReference>
<dbReference type="NCBIfam" id="TIGR01310">
    <property type="entry name" value="uL30_euk"/>
    <property type="match status" value="1"/>
</dbReference>
<dbReference type="InterPro" id="IPR005998">
    <property type="entry name" value="Ribosomal_uL30_euk"/>
</dbReference>
<protein>
    <recommendedName>
        <fullName evidence="7">Large ribosomal subunit protein uL30</fullName>
    </recommendedName>
    <alternativeName>
        <fullName evidence="8">60S ribosomal protein L7</fullName>
    </alternativeName>
</protein>
<dbReference type="GO" id="GO:0005737">
    <property type="term" value="C:cytoplasm"/>
    <property type="evidence" value="ECO:0007669"/>
    <property type="project" value="UniProtKB-SubCell"/>
</dbReference>
<dbReference type="InterPro" id="IPR016082">
    <property type="entry name" value="Ribosomal_uL30_ferredoxin-like"/>
</dbReference>
<keyword evidence="4" id="KW-0963">Cytoplasm</keyword>
<reference evidence="13 14" key="2">
    <citation type="submission" date="2018-11" db="EMBL/GenBank/DDBJ databases">
        <authorList>
            <consortium name="Pathogen Informatics"/>
        </authorList>
    </citation>
    <scope>NUCLEOTIDE SEQUENCE [LARGE SCALE GENOMIC DNA]</scope>
</reference>
<gene>
    <name evidence="13" type="ORF">HDID_LOCUS1982</name>
</gene>
<evidence type="ECO:0000256" key="1">
    <source>
        <dbReference type="ARBA" id="ARBA00004496"/>
    </source>
</evidence>
<dbReference type="Proteomes" id="UP000274504">
    <property type="component" value="Unassembled WGS sequence"/>
</dbReference>
<evidence type="ECO:0000256" key="3">
    <source>
        <dbReference type="ARBA" id="ARBA00007594"/>
    </source>
</evidence>
<dbReference type="GO" id="GO:0003723">
    <property type="term" value="F:RNA binding"/>
    <property type="evidence" value="ECO:0007669"/>
    <property type="project" value="InterPro"/>
</dbReference>
<dbReference type="EMBL" id="UYSG01000429">
    <property type="protein sequence ID" value="VDL19443.1"/>
    <property type="molecule type" value="Genomic_DNA"/>
</dbReference>
<dbReference type="PRINTS" id="PR00511">
    <property type="entry name" value="TEKTIN"/>
</dbReference>
<evidence type="ECO:0000259" key="12">
    <source>
        <dbReference type="Pfam" id="PF08079"/>
    </source>
</evidence>
<dbReference type="WBParaSite" id="HDID_0000198101-mRNA-1">
    <property type="protein sequence ID" value="HDID_0000198101-mRNA-1"/>
    <property type="gene ID" value="HDID_0000198101"/>
</dbReference>
<dbReference type="GO" id="GO:0005929">
    <property type="term" value="C:cilium"/>
    <property type="evidence" value="ECO:0007669"/>
    <property type="project" value="UniProtKB-ARBA"/>
</dbReference>
<evidence type="ECO:0000313" key="13">
    <source>
        <dbReference type="EMBL" id="VDL19443.1"/>
    </source>
</evidence>
<dbReference type="STRING" id="6216.A0A0R3SBU2"/>
<comment type="similarity">
    <text evidence="3">Belongs to the universal ribosomal protein uL30 family.</text>
</comment>
<dbReference type="Pfam" id="PF03148">
    <property type="entry name" value="Tektin"/>
    <property type="match status" value="1"/>
</dbReference>